<dbReference type="EMBL" id="JAELVQ010000032">
    <property type="protein sequence ID" value="MBJ6369619.1"/>
    <property type="molecule type" value="Genomic_DNA"/>
</dbReference>
<organism evidence="4 5">
    <name type="scientific">Snuella sedimenti</name>
    <dbReference type="NCBI Taxonomy" id="2798802"/>
    <lineage>
        <taxon>Bacteria</taxon>
        <taxon>Pseudomonadati</taxon>
        <taxon>Bacteroidota</taxon>
        <taxon>Flavobacteriia</taxon>
        <taxon>Flavobacteriales</taxon>
        <taxon>Flavobacteriaceae</taxon>
        <taxon>Snuella</taxon>
    </lineage>
</organism>
<reference evidence="4" key="1">
    <citation type="submission" date="2020-12" db="EMBL/GenBank/DDBJ databases">
        <title>Snuella sp. nov., isolated from sediment in Incheon.</title>
        <authorList>
            <person name="Kim W."/>
        </authorList>
    </citation>
    <scope>NUCLEOTIDE SEQUENCE</scope>
    <source>
        <strain evidence="4">CAU 1569</strain>
    </source>
</reference>
<dbReference type="GO" id="GO:1901605">
    <property type="term" value="P:alpha-amino acid metabolic process"/>
    <property type="evidence" value="ECO:0007669"/>
    <property type="project" value="UniProtKB-ARBA"/>
</dbReference>
<comment type="cofactor">
    <cofactor evidence="1">
        <name>pyridoxal 5'-phosphate</name>
        <dbReference type="ChEBI" id="CHEBI:597326"/>
    </cofactor>
</comment>
<evidence type="ECO:0000256" key="2">
    <source>
        <dbReference type="ARBA" id="ARBA00022898"/>
    </source>
</evidence>
<dbReference type="SUPFAM" id="SSF53686">
    <property type="entry name" value="Tryptophan synthase beta subunit-like PLP-dependent enzymes"/>
    <property type="match status" value="1"/>
</dbReference>
<dbReference type="PANTHER" id="PTHR10314">
    <property type="entry name" value="CYSTATHIONINE BETA-SYNTHASE"/>
    <property type="match status" value="1"/>
</dbReference>
<dbReference type="RefSeq" id="WP_199116745.1">
    <property type="nucleotide sequence ID" value="NZ_JAELVQ010000032.1"/>
</dbReference>
<dbReference type="Gene3D" id="3.40.50.1100">
    <property type="match status" value="2"/>
</dbReference>
<dbReference type="InterPro" id="IPR050214">
    <property type="entry name" value="Cys_Synth/Cystath_Beta-Synth"/>
</dbReference>
<evidence type="ECO:0000259" key="3">
    <source>
        <dbReference type="Pfam" id="PF00291"/>
    </source>
</evidence>
<protein>
    <submittedName>
        <fullName evidence="4">Pyridoxal-phosphate dependent enzyme</fullName>
    </submittedName>
</protein>
<dbReference type="InterPro" id="IPR001926">
    <property type="entry name" value="TrpB-like_PALP"/>
</dbReference>
<accession>A0A8J7JE55</accession>
<evidence type="ECO:0000313" key="5">
    <source>
        <dbReference type="Proteomes" id="UP000610931"/>
    </source>
</evidence>
<dbReference type="AlphaFoldDB" id="A0A8J7JE55"/>
<feature type="domain" description="Tryptophan synthase beta chain-like PALP" evidence="3">
    <location>
        <begin position="22"/>
        <end position="301"/>
    </location>
</feature>
<keyword evidence="2" id="KW-0663">Pyridoxal phosphate</keyword>
<dbReference type="CDD" id="cd01561">
    <property type="entry name" value="CBS_like"/>
    <property type="match status" value="1"/>
</dbReference>
<gene>
    <name evidence="4" type="ORF">JF259_16150</name>
</gene>
<evidence type="ECO:0000256" key="1">
    <source>
        <dbReference type="ARBA" id="ARBA00001933"/>
    </source>
</evidence>
<keyword evidence="5" id="KW-1185">Reference proteome</keyword>
<sequence>MIKQTKSLVLPNDLFRKLDQIEKQIGNTPLLELINTKGLYIKQEAYQFANSIKVRPAFHILKNAIMNNKLSEKDTIIESSSGNFGIALAMISKYLGINFIAVVDKYTPQDKQRMLQLFASDVVVIDKKDQHGGYLLNRIAYIEKYKKENPNHFHPNQYSNSNNPASYYYSLGQEICNDFDELDALFVAVSTGGTISGLSRKLMEKFPDINIVAVDIQGSLVFQNKVQKRTLSGIGSSISSVHIQNVKINSVIILSQKDIICGCKQLLDEEMVFGGASTGAVYFAAKQYMKQNPNKKALIISPDDGKSYMDNVYLS</sequence>
<dbReference type="Proteomes" id="UP000610931">
    <property type="component" value="Unassembled WGS sequence"/>
</dbReference>
<dbReference type="InterPro" id="IPR036052">
    <property type="entry name" value="TrpB-like_PALP_sf"/>
</dbReference>
<proteinExistence type="predicted"/>
<name>A0A8J7JE55_9FLAO</name>
<dbReference type="Pfam" id="PF00291">
    <property type="entry name" value="PALP"/>
    <property type="match status" value="1"/>
</dbReference>
<comment type="caution">
    <text evidence="4">The sequence shown here is derived from an EMBL/GenBank/DDBJ whole genome shotgun (WGS) entry which is preliminary data.</text>
</comment>
<evidence type="ECO:0000313" key="4">
    <source>
        <dbReference type="EMBL" id="MBJ6369619.1"/>
    </source>
</evidence>